<keyword evidence="1" id="KW-1133">Transmembrane helix</keyword>
<proteinExistence type="predicted"/>
<dbReference type="EMBL" id="CAJNNV010007033">
    <property type="protein sequence ID" value="CAE8594398.1"/>
    <property type="molecule type" value="Genomic_DNA"/>
</dbReference>
<evidence type="ECO:0000313" key="3">
    <source>
        <dbReference type="Proteomes" id="UP000654075"/>
    </source>
</evidence>
<dbReference type="Proteomes" id="UP000654075">
    <property type="component" value="Unassembled WGS sequence"/>
</dbReference>
<protein>
    <submittedName>
        <fullName evidence="2">Uncharacterized protein</fullName>
    </submittedName>
</protein>
<feature type="non-terminal residue" evidence="2">
    <location>
        <position position="109"/>
    </location>
</feature>
<keyword evidence="1" id="KW-0472">Membrane</keyword>
<evidence type="ECO:0000256" key="1">
    <source>
        <dbReference type="SAM" id="Phobius"/>
    </source>
</evidence>
<name>A0A813E901_POLGL</name>
<dbReference type="AlphaFoldDB" id="A0A813E901"/>
<sequence length="109" mass="11637">TPNNGFQKAAQESSVQGKLGAGLRLMGTPCGRPKWCWMSQLQIAASAAVVVVVNVIVAVLLLLSLLLSLLLLLLLFTLKVTTSTTVFMAASTKPSSTKELVPWLLAPFR</sequence>
<organism evidence="2 3">
    <name type="scientific">Polarella glacialis</name>
    <name type="common">Dinoflagellate</name>
    <dbReference type="NCBI Taxonomy" id="89957"/>
    <lineage>
        <taxon>Eukaryota</taxon>
        <taxon>Sar</taxon>
        <taxon>Alveolata</taxon>
        <taxon>Dinophyceae</taxon>
        <taxon>Suessiales</taxon>
        <taxon>Suessiaceae</taxon>
        <taxon>Polarella</taxon>
    </lineage>
</organism>
<reference evidence="2" key="1">
    <citation type="submission" date="2021-02" db="EMBL/GenBank/DDBJ databases">
        <authorList>
            <person name="Dougan E. K."/>
            <person name="Rhodes N."/>
            <person name="Thang M."/>
            <person name="Chan C."/>
        </authorList>
    </citation>
    <scope>NUCLEOTIDE SEQUENCE</scope>
</reference>
<keyword evidence="1" id="KW-0812">Transmembrane</keyword>
<gene>
    <name evidence="2" type="ORF">PGLA1383_LOCUS12949</name>
</gene>
<comment type="caution">
    <text evidence="2">The sequence shown here is derived from an EMBL/GenBank/DDBJ whole genome shotgun (WGS) entry which is preliminary data.</text>
</comment>
<feature type="transmembrane region" description="Helical" evidence="1">
    <location>
        <begin position="69"/>
        <end position="90"/>
    </location>
</feature>
<feature type="transmembrane region" description="Helical" evidence="1">
    <location>
        <begin position="41"/>
        <end position="63"/>
    </location>
</feature>
<evidence type="ECO:0000313" key="2">
    <source>
        <dbReference type="EMBL" id="CAE8594398.1"/>
    </source>
</evidence>
<accession>A0A813E901</accession>
<keyword evidence="3" id="KW-1185">Reference proteome</keyword>